<evidence type="ECO:0008006" key="4">
    <source>
        <dbReference type="Google" id="ProtNLM"/>
    </source>
</evidence>
<evidence type="ECO:0000256" key="1">
    <source>
        <dbReference type="SAM" id="SignalP"/>
    </source>
</evidence>
<sequence>MKTLTILLAFMLIHNCLPAQASGEPIITIAKGQVPSVVKDRANLIHIVYGAGDSIMYVSSKDGKTFTSPSLVSVLPGLFSFAMRGPQVALSSRGLVITACTKEGNIYAFNKLAKGQWTKPVILNEVPASAKEGLMALGADGNNVFATWLSVNEPKGQKLLGIRSADGGKTWSKNLLVYASPDKSVCECCKPSTIVKSNKVFVMFRNWLNGNRDLYIATSTNGGKTFQGASKLGQGSWKLSGCPMDGGGLAVSQSGLVHTVWRRESIIYTATPGGAEQSLGEGRNCTLEIMNDTPIYAWTQNGDIILTLPGGSKKNIGKGSLPQLKAINGNQLFCVWEKDKQIQSVLLSL</sequence>
<proteinExistence type="predicted"/>
<keyword evidence="3" id="KW-1185">Reference proteome</keyword>
<dbReference type="EMBL" id="FQUU01000017">
    <property type="protein sequence ID" value="SHF75382.1"/>
    <property type="molecule type" value="Genomic_DNA"/>
</dbReference>
<dbReference type="RefSeq" id="WP_072836588.1">
    <property type="nucleotide sequence ID" value="NZ_FQUU01000017.1"/>
</dbReference>
<accession>A0A1M5E8H0</accession>
<feature type="signal peptide" evidence="1">
    <location>
        <begin position="1"/>
        <end position="21"/>
    </location>
</feature>
<dbReference type="OrthoDB" id="847524at2"/>
<dbReference type="STRING" id="1121884.SAMN02745131_03460"/>
<gene>
    <name evidence="2" type="ORF">SAMN02745131_03460</name>
</gene>
<reference evidence="2 3" key="1">
    <citation type="submission" date="2016-11" db="EMBL/GenBank/DDBJ databases">
        <authorList>
            <person name="Jaros S."/>
            <person name="Januszkiewicz K."/>
            <person name="Wedrychowicz H."/>
        </authorList>
    </citation>
    <scope>NUCLEOTIDE SEQUENCE [LARGE SCALE GENOMIC DNA]</scope>
    <source>
        <strain evidence="2 3">DSM 18119</strain>
    </source>
</reference>
<keyword evidence="1" id="KW-0732">Signal</keyword>
<name>A0A1M5E8H0_9BACT</name>
<feature type="chain" id="PRO_5013155241" description="BNR repeat-like domain-containing protein" evidence="1">
    <location>
        <begin position="22"/>
        <end position="349"/>
    </location>
</feature>
<dbReference type="SUPFAM" id="SSF50939">
    <property type="entry name" value="Sialidases"/>
    <property type="match status" value="1"/>
</dbReference>
<dbReference type="Proteomes" id="UP000184048">
    <property type="component" value="Unassembled WGS sequence"/>
</dbReference>
<dbReference type="CDD" id="cd15482">
    <property type="entry name" value="Sialidase_non-viral"/>
    <property type="match status" value="1"/>
</dbReference>
<protein>
    <recommendedName>
        <fullName evidence="4">BNR repeat-like domain-containing protein</fullName>
    </recommendedName>
</protein>
<evidence type="ECO:0000313" key="2">
    <source>
        <dbReference type="EMBL" id="SHF75382.1"/>
    </source>
</evidence>
<organism evidence="2 3">
    <name type="scientific">Flavisolibacter ginsengisoli DSM 18119</name>
    <dbReference type="NCBI Taxonomy" id="1121884"/>
    <lineage>
        <taxon>Bacteria</taxon>
        <taxon>Pseudomonadati</taxon>
        <taxon>Bacteroidota</taxon>
        <taxon>Chitinophagia</taxon>
        <taxon>Chitinophagales</taxon>
        <taxon>Chitinophagaceae</taxon>
        <taxon>Flavisolibacter</taxon>
    </lineage>
</organism>
<dbReference type="Gene3D" id="2.120.10.10">
    <property type="match status" value="1"/>
</dbReference>
<dbReference type="InterPro" id="IPR036278">
    <property type="entry name" value="Sialidase_sf"/>
</dbReference>
<dbReference type="AlphaFoldDB" id="A0A1M5E8H0"/>
<evidence type="ECO:0000313" key="3">
    <source>
        <dbReference type="Proteomes" id="UP000184048"/>
    </source>
</evidence>